<dbReference type="EMBL" id="BMKM01000003">
    <property type="protein sequence ID" value="GGE19222.1"/>
    <property type="molecule type" value="Genomic_DNA"/>
</dbReference>
<reference evidence="1" key="1">
    <citation type="journal article" date="2014" name="Int. J. Syst. Evol. Microbiol.">
        <title>Complete genome sequence of Corynebacterium casei LMG S-19264T (=DSM 44701T), isolated from a smear-ripened cheese.</title>
        <authorList>
            <consortium name="US DOE Joint Genome Institute (JGI-PGF)"/>
            <person name="Walter F."/>
            <person name="Albersmeier A."/>
            <person name="Kalinowski J."/>
            <person name="Ruckert C."/>
        </authorList>
    </citation>
    <scope>NUCLEOTIDE SEQUENCE</scope>
    <source>
        <strain evidence="1">CGMCC 1.15966</strain>
    </source>
</reference>
<accession>A0A8H9FZQ3</accession>
<evidence type="ECO:0000313" key="2">
    <source>
        <dbReference type="Proteomes" id="UP000614460"/>
    </source>
</evidence>
<dbReference type="AlphaFoldDB" id="A0A8H9FZQ3"/>
<gene>
    <name evidence="1" type="ORF">GCM10011516_16170</name>
</gene>
<keyword evidence="2" id="KW-1185">Reference proteome</keyword>
<organism evidence="1 2">
    <name type="scientific">Sphingobacterium cellulitidis</name>
    <dbReference type="NCBI Taxonomy" id="1768011"/>
    <lineage>
        <taxon>Bacteria</taxon>
        <taxon>Pseudomonadati</taxon>
        <taxon>Bacteroidota</taxon>
        <taxon>Sphingobacteriia</taxon>
        <taxon>Sphingobacteriales</taxon>
        <taxon>Sphingobacteriaceae</taxon>
        <taxon>Sphingobacterium</taxon>
    </lineage>
</organism>
<name>A0A8H9FZQ3_9SPHI</name>
<proteinExistence type="predicted"/>
<protein>
    <submittedName>
        <fullName evidence="1">Uncharacterized protein</fullName>
    </submittedName>
</protein>
<evidence type="ECO:0000313" key="1">
    <source>
        <dbReference type="EMBL" id="GGE19222.1"/>
    </source>
</evidence>
<sequence>MPCIKAFPELSELSKDFSTQLQIILATSEEQKKITDFLIKRKSPLTSIVEDKTLKVVFPKNSVPHEIWIKDGKVFAITDTYYVNSKTIKQVLNGEITSLTEKKVNRSYNLNEPLLIDGNGGGKNDLLYHSVITGYLDGIGGSGVFADTLGRYKLRVLNGTAFDLYTYAAGRIDYSFYIKNRTLNTTSVKRKLQDLNTSDPSHRPDFFCYELIVPKSLEEKAPYMMVDDLNKFFGNLYGIRGDIKTTTTKCWVLRKTKNPFTGTTKGGKAQATKDNDMLQFINEPFSNYFFSLAEANQDQSFPFVDRTSISDNVDMKVLFNRTDIKETQELLESYGLSLTLENCEIQLLILTDIKKENQL</sequence>
<dbReference type="Proteomes" id="UP000614460">
    <property type="component" value="Unassembled WGS sequence"/>
</dbReference>
<reference evidence="1" key="2">
    <citation type="submission" date="2020-09" db="EMBL/GenBank/DDBJ databases">
        <authorList>
            <person name="Sun Q."/>
            <person name="Zhou Y."/>
        </authorList>
    </citation>
    <scope>NUCLEOTIDE SEQUENCE</scope>
    <source>
        <strain evidence="1">CGMCC 1.15966</strain>
    </source>
</reference>
<dbReference type="Gene3D" id="3.40.30.10">
    <property type="entry name" value="Glutaredoxin"/>
    <property type="match status" value="1"/>
</dbReference>
<comment type="caution">
    <text evidence="1">The sequence shown here is derived from an EMBL/GenBank/DDBJ whole genome shotgun (WGS) entry which is preliminary data.</text>
</comment>